<dbReference type="InterPro" id="IPR036890">
    <property type="entry name" value="HATPase_C_sf"/>
</dbReference>
<dbReference type="InterPro" id="IPR050640">
    <property type="entry name" value="Bact_2-comp_sensor_kinase"/>
</dbReference>
<protein>
    <submittedName>
        <fullName evidence="3">Histidine kinase</fullName>
    </submittedName>
</protein>
<evidence type="ECO:0000259" key="2">
    <source>
        <dbReference type="Pfam" id="PF06580"/>
    </source>
</evidence>
<name>A0AA49FNI2_9PROT</name>
<dbReference type="AlphaFoldDB" id="A0AA49FNI2"/>
<proteinExistence type="predicted"/>
<gene>
    <name evidence="3" type="ORF">OHM77_06345</name>
</gene>
<keyword evidence="1" id="KW-0472">Membrane</keyword>
<dbReference type="PANTHER" id="PTHR34220:SF7">
    <property type="entry name" value="SENSOR HISTIDINE KINASE YPDA"/>
    <property type="match status" value="1"/>
</dbReference>
<dbReference type="Gene3D" id="3.30.565.10">
    <property type="entry name" value="Histidine kinase-like ATPase, C-terminal domain"/>
    <property type="match status" value="1"/>
</dbReference>
<feature type="transmembrane region" description="Helical" evidence="1">
    <location>
        <begin position="92"/>
        <end position="113"/>
    </location>
</feature>
<keyword evidence="3" id="KW-0418">Kinase</keyword>
<dbReference type="GO" id="GO:0016020">
    <property type="term" value="C:membrane"/>
    <property type="evidence" value="ECO:0007669"/>
    <property type="project" value="InterPro"/>
</dbReference>
<evidence type="ECO:0000256" key="1">
    <source>
        <dbReference type="SAM" id="Phobius"/>
    </source>
</evidence>
<keyword evidence="3" id="KW-0808">Transferase</keyword>
<dbReference type="KEGG" id="npv:OHM77_06345"/>
<sequence length="342" mass="37055">MTACFANMASIRENKALPFGAPVLPDFCNLGTWLRVLLAVNGMALAAAFARNSRSPVGEFAEMAALVEPATIGSLVLLCAGRRVLARLDARLAAAAAVGVALFVTAAFGFLLAPLEPDGHSAGRSPLWAGLAAVLLLAWFDLRARAHAPALAEARLSALTARIRPHFLFNSLNAVLGVIRSDPKRAEAALEELAELFRALMKDNRDLAPLSGEIALTRQYLELERLRLGERLQVRWDVESCPPDALVPPLMLQPLVENAVYHGIEPLDAPGEIHIRLADEKDRLSIEIDNPCAADGHHAGNHMALANIRERLSLFFDLEATLATGAQDGRYVVRIELPLRQK</sequence>
<dbReference type="SUPFAM" id="SSF55874">
    <property type="entry name" value="ATPase domain of HSP90 chaperone/DNA topoisomerase II/histidine kinase"/>
    <property type="match status" value="1"/>
</dbReference>
<organism evidence="3">
    <name type="scientific">Candidatus Nitricoxidivorans perseverans</name>
    <dbReference type="NCBI Taxonomy" id="2975601"/>
    <lineage>
        <taxon>Bacteria</taxon>
        <taxon>Pseudomonadati</taxon>
        <taxon>Pseudomonadota</taxon>
        <taxon>Betaproteobacteria</taxon>
        <taxon>Nitrosomonadales</taxon>
        <taxon>Sterolibacteriaceae</taxon>
        <taxon>Candidatus Nitricoxidivorans</taxon>
    </lineage>
</organism>
<reference evidence="3" key="1">
    <citation type="journal article" date="2023" name="Nat. Microbiol.">
        <title>Enrichment and characterization of a nitric oxide-reducing microbial community in a continuous bioreactor.</title>
        <authorList>
            <person name="Garrido-Amador P."/>
            <person name="Stortenbeker N."/>
            <person name="Wessels H.J.C.T."/>
            <person name="Speth D.R."/>
            <person name="Garcia-Heredia I."/>
            <person name="Kartal B."/>
        </authorList>
    </citation>
    <scope>NUCLEOTIDE SEQUENCE</scope>
    <source>
        <strain evidence="3">MAG1</strain>
    </source>
</reference>
<dbReference type="PANTHER" id="PTHR34220">
    <property type="entry name" value="SENSOR HISTIDINE KINASE YPDA"/>
    <property type="match status" value="1"/>
</dbReference>
<dbReference type="Proteomes" id="UP001234916">
    <property type="component" value="Chromosome"/>
</dbReference>
<evidence type="ECO:0000313" key="3">
    <source>
        <dbReference type="EMBL" id="WIM06879.1"/>
    </source>
</evidence>
<dbReference type="GO" id="GO:0000155">
    <property type="term" value="F:phosphorelay sensor kinase activity"/>
    <property type="evidence" value="ECO:0007669"/>
    <property type="project" value="InterPro"/>
</dbReference>
<dbReference type="EMBL" id="CP107246">
    <property type="protein sequence ID" value="WIM06879.1"/>
    <property type="molecule type" value="Genomic_DNA"/>
</dbReference>
<accession>A0AA49FNI2</accession>
<dbReference type="InterPro" id="IPR010559">
    <property type="entry name" value="Sig_transdc_His_kin_internal"/>
</dbReference>
<feature type="domain" description="Signal transduction histidine kinase internal region" evidence="2">
    <location>
        <begin position="154"/>
        <end position="232"/>
    </location>
</feature>
<keyword evidence="1" id="KW-1133">Transmembrane helix</keyword>
<keyword evidence="1" id="KW-0812">Transmembrane</keyword>
<dbReference type="Pfam" id="PF06580">
    <property type="entry name" value="His_kinase"/>
    <property type="match status" value="1"/>
</dbReference>